<evidence type="ECO:0000256" key="6">
    <source>
        <dbReference type="ARBA" id="ARBA00023012"/>
    </source>
</evidence>
<dbReference type="AlphaFoldDB" id="A0A7Y0BPQ1"/>
<evidence type="ECO:0000259" key="7">
    <source>
        <dbReference type="PROSITE" id="PS50109"/>
    </source>
</evidence>
<evidence type="ECO:0000256" key="4">
    <source>
        <dbReference type="ARBA" id="ARBA00022679"/>
    </source>
</evidence>
<evidence type="ECO:0000256" key="1">
    <source>
        <dbReference type="ARBA" id="ARBA00000085"/>
    </source>
</evidence>
<sequence>MTTPGPIRARSDAANWLVEADEPLAGLQLRCGGRMPGLIAIPALLALVRKARRARLPLSRMIVAVDEGRSISAWVSVRPTADLTYIEASQWRPTGDVQPVAELTPDEDLLRQLSEGEILLDAEQRVLAAHLRASDLHDLSLALQDGIGRFWTDFIRLDRAGQKQPLHWRLLDDATFTAPGSMRRWHARILPQVGGGFELLVIPESIERLPHELPDTVTTHPAWNTLLGRDLAPALRQPITRIIANAETIRTRLAGPLAEEYASYATDIAEAGRHLMGLIEDLADLEAVESADFSPAPDRIDLADCARRAVGILSVRAKESGIEVDCPAADESAPAIGEFRRVLQVLLNLLTNALRYTPAGSKVRLGVGVEGRTAWISVADQGEGLTEAQAIRVFDKFERLGRSGDGGSGLGLYISRRLAKAMGGDLQVAPTPGQGACFILTLPADLAEEAAFQNDERSLTR</sequence>
<dbReference type="InterPro" id="IPR036097">
    <property type="entry name" value="HisK_dim/P_sf"/>
</dbReference>
<dbReference type="EC" id="2.7.13.3" evidence="2"/>
<dbReference type="Pfam" id="PF02518">
    <property type="entry name" value="HATPase_c"/>
    <property type="match status" value="1"/>
</dbReference>
<dbReference type="GO" id="GO:0000155">
    <property type="term" value="F:phosphorelay sensor kinase activity"/>
    <property type="evidence" value="ECO:0007669"/>
    <property type="project" value="InterPro"/>
</dbReference>
<evidence type="ECO:0000256" key="3">
    <source>
        <dbReference type="ARBA" id="ARBA00022553"/>
    </source>
</evidence>
<dbReference type="PANTHER" id="PTHR43711">
    <property type="entry name" value="TWO-COMPONENT HISTIDINE KINASE"/>
    <property type="match status" value="1"/>
</dbReference>
<comment type="catalytic activity">
    <reaction evidence="1">
        <text>ATP + protein L-histidine = ADP + protein N-phospho-L-histidine.</text>
        <dbReference type="EC" id="2.7.13.3"/>
    </reaction>
</comment>
<organism evidence="8 9">
    <name type="scientific">Novosphingobium olei</name>
    <dbReference type="NCBI Taxonomy" id="2728851"/>
    <lineage>
        <taxon>Bacteria</taxon>
        <taxon>Pseudomonadati</taxon>
        <taxon>Pseudomonadota</taxon>
        <taxon>Alphaproteobacteria</taxon>
        <taxon>Sphingomonadales</taxon>
        <taxon>Sphingomonadaceae</taxon>
        <taxon>Novosphingobium</taxon>
    </lineage>
</organism>
<comment type="caution">
    <text evidence="8">The sequence shown here is derived from an EMBL/GenBank/DDBJ whole genome shotgun (WGS) entry which is preliminary data.</text>
</comment>
<dbReference type="PANTHER" id="PTHR43711:SF26">
    <property type="entry name" value="SENSOR HISTIDINE KINASE RCSC"/>
    <property type="match status" value="1"/>
</dbReference>
<evidence type="ECO:0000313" key="8">
    <source>
        <dbReference type="EMBL" id="NML94199.1"/>
    </source>
</evidence>
<dbReference type="CDD" id="cd00082">
    <property type="entry name" value="HisKA"/>
    <property type="match status" value="1"/>
</dbReference>
<name>A0A7Y0BPQ1_9SPHN</name>
<gene>
    <name evidence="8" type="ORF">HHL27_11040</name>
</gene>
<dbReference type="SUPFAM" id="SSF55874">
    <property type="entry name" value="ATPase domain of HSP90 chaperone/DNA topoisomerase II/histidine kinase"/>
    <property type="match status" value="1"/>
</dbReference>
<dbReference type="EMBL" id="JABBGM010000004">
    <property type="protein sequence ID" value="NML94199.1"/>
    <property type="molecule type" value="Genomic_DNA"/>
</dbReference>
<keyword evidence="4" id="KW-0808">Transferase</keyword>
<dbReference type="Pfam" id="PF00512">
    <property type="entry name" value="HisKA"/>
    <property type="match status" value="1"/>
</dbReference>
<keyword evidence="3" id="KW-0597">Phosphoprotein</keyword>
<keyword evidence="9" id="KW-1185">Reference proteome</keyword>
<dbReference type="SUPFAM" id="SSF47384">
    <property type="entry name" value="Homodimeric domain of signal transducing histidine kinase"/>
    <property type="match status" value="1"/>
</dbReference>
<dbReference type="InterPro" id="IPR050736">
    <property type="entry name" value="Sensor_HK_Regulatory"/>
</dbReference>
<dbReference type="InterPro" id="IPR003594">
    <property type="entry name" value="HATPase_dom"/>
</dbReference>
<dbReference type="PRINTS" id="PR00344">
    <property type="entry name" value="BCTRLSENSOR"/>
</dbReference>
<dbReference type="InterPro" id="IPR004358">
    <property type="entry name" value="Sig_transdc_His_kin-like_C"/>
</dbReference>
<dbReference type="RefSeq" id="WP_169493461.1">
    <property type="nucleotide sequence ID" value="NZ_JABBGM010000004.1"/>
</dbReference>
<evidence type="ECO:0000256" key="2">
    <source>
        <dbReference type="ARBA" id="ARBA00012438"/>
    </source>
</evidence>
<dbReference type="InterPro" id="IPR005467">
    <property type="entry name" value="His_kinase_dom"/>
</dbReference>
<feature type="domain" description="Histidine kinase" evidence="7">
    <location>
        <begin position="230"/>
        <end position="446"/>
    </location>
</feature>
<dbReference type="Proteomes" id="UP000583556">
    <property type="component" value="Unassembled WGS sequence"/>
</dbReference>
<dbReference type="InterPro" id="IPR003661">
    <property type="entry name" value="HisK_dim/P_dom"/>
</dbReference>
<keyword evidence="6" id="KW-0902">Two-component regulatory system</keyword>
<dbReference type="Gene3D" id="1.10.287.130">
    <property type="match status" value="1"/>
</dbReference>
<protein>
    <recommendedName>
        <fullName evidence="2">histidine kinase</fullName>
        <ecNumber evidence="2">2.7.13.3</ecNumber>
    </recommendedName>
</protein>
<proteinExistence type="predicted"/>
<accession>A0A7Y0BPQ1</accession>
<evidence type="ECO:0000313" key="9">
    <source>
        <dbReference type="Proteomes" id="UP000583556"/>
    </source>
</evidence>
<reference evidence="8 9" key="1">
    <citation type="submission" date="2020-04" db="EMBL/GenBank/DDBJ databases">
        <title>Novosphingobium sp. TW-4 isolated from soil.</title>
        <authorList>
            <person name="Dahal R.H."/>
            <person name="Chaudhary D.K."/>
        </authorList>
    </citation>
    <scope>NUCLEOTIDE SEQUENCE [LARGE SCALE GENOMIC DNA]</scope>
    <source>
        <strain evidence="8 9">TW-4</strain>
    </source>
</reference>
<evidence type="ECO:0000256" key="5">
    <source>
        <dbReference type="ARBA" id="ARBA00022777"/>
    </source>
</evidence>
<dbReference type="PROSITE" id="PS50109">
    <property type="entry name" value="HIS_KIN"/>
    <property type="match status" value="1"/>
</dbReference>
<dbReference type="InterPro" id="IPR036890">
    <property type="entry name" value="HATPase_C_sf"/>
</dbReference>
<keyword evidence="5 8" id="KW-0418">Kinase</keyword>
<dbReference type="SMART" id="SM00387">
    <property type="entry name" value="HATPase_c"/>
    <property type="match status" value="1"/>
</dbReference>
<dbReference type="Gene3D" id="3.30.565.10">
    <property type="entry name" value="Histidine kinase-like ATPase, C-terminal domain"/>
    <property type="match status" value="1"/>
</dbReference>